<dbReference type="Proteomes" id="UP001204953">
    <property type="component" value="Unassembled WGS sequence"/>
</dbReference>
<evidence type="ECO:0000313" key="1">
    <source>
        <dbReference type="EMBL" id="MCP2729718.1"/>
    </source>
</evidence>
<reference evidence="1" key="1">
    <citation type="submission" date="2022-06" db="EMBL/GenBank/DDBJ databases">
        <title>New cyanobacteria of genus Symplocastrum in benthos of Lake Baikal.</title>
        <authorList>
            <person name="Sorokovikova E."/>
            <person name="Tikhonova I."/>
            <person name="Krasnopeev A."/>
            <person name="Evseev P."/>
            <person name="Gladkikh A."/>
            <person name="Belykh O."/>
        </authorList>
    </citation>
    <scope>NUCLEOTIDE SEQUENCE</scope>
    <source>
        <strain evidence="1">BBK-W-15</strain>
    </source>
</reference>
<accession>A0AAE3KPJ7</accession>
<proteinExistence type="predicted"/>
<comment type="caution">
    <text evidence="1">The sequence shown here is derived from an EMBL/GenBank/DDBJ whole genome shotgun (WGS) entry which is preliminary data.</text>
</comment>
<dbReference type="AlphaFoldDB" id="A0AAE3KPJ7"/>
<evidence type="ECO:0000313" key="2">
    <source>
        <dbReference type="Proteomes" id="UP001204953"/>
    </source>
</evidence>
<sequence>MTNNAEMYGARLFNQGEGNDISPIYGVVTTGEVWKFLRLEGEKVEIDLSEYFLNEVSKIMGILVSGVRG</sequence>
<dbReference type="RefSeq" id="WP_254012496.1">
    <property type="nucleotide sequence ID" value="NZ_JAMZMM010000137.1"/>
</dbReference>
<protein>
    <submittedName>
        <fullName evidence="1">Uncharacterized protein</fullName>
    </submittedName>
</protein>
<gene>
    <name evidence="1" type="ORF">NJ959_14795</name>
</gene>
<name>A0AAE3KPJ7_9CYAN</name>
<organism evidence="1 2">
    <name type="scientific">Limnofasciculus baicalensis BBK-W-15</name>
    <dbReference type="NCBI Taxonomy" id="2699891"/>
    <lineage>
        <taxon>Bacteria</taxon>
        <taxon>Bacillati</taxon>
        <taxon>Cyanobacteriota</taxon>
        <taxon>Cyanophyceae</taxon>
        <taxon>Coleofasciculales</taxon>
        <taxon>Coleofasciculaceae</taxon>
        <taxon>Limnofasciculus</taxon>
        <taxon>Limnofasciculus baicalensis</taxon>
    </lineage>
</organism>
<keyword evidence="2" id="KW-1185">Reference proteome</keyword>
<dbReference type="EMBL" id="JAMZMM010000137">
    <property type="protein sequence ID" value="MCP2729718.1"/>
    <property type="molecule type" value="Genomic_DNA"/>
</dbReference>